<organism evidence="1 2">
    <name type="scientific">Mesocestoides corti</name>
    <name type="common">Flatworm</name>
    <dbReference type="NCBI Taxonomy" id="53468"/>
    <lineage>
        <taxon>Eukaryota</taxon>
        <taxon>Metazoa</taxon>
        <taxon>Spiralia</taxon>
        <taxon>Lophotrochozoa</taxon>
        <taxon>Platyhelminthes</taxon>
        <taxon>Cestoda</taxon>
        <taxon>Eucestoda</taxon>
        <taxon>Cyclophyllidea</taxon>
        <taxon>Mesocestoididae</taxon>
        <taxon>Mesocestoides</taxon>
    </lineage>
</organism>
<sequence>MHITTAGITKATECVPMLSGSQTRDVEEDVAKAHIDDLCGMHMKPRDVMETISSTVCSAELFSSKRQTEPALVHAECQTPPQASVAPPTKMERTVDGMPETVQFEPSERAGGLVSTSVLASSAVEEMPDLKALGDFEDTDYAALMRSAFSGIRRADEGTRSLDVRPYEVASVSAIAQRHSSVTVCQIGLQMHPGLVEADGKLAFDERQHRERDRQSTDYCKCKQRKLRSTAASTSVSVPAWQRDFSVVVKRDGMWIGKSMTRINSFDTDTQTDVEICDTRADSVQEGVVSESVCRGPALEAVPKPSVDVAGTVSAGITQTRRTSAMKVAEPWHSLHKETSRSVEVKSTSIMTSVMIGGGHTGERVERRDEWEGAEAARRRVVKSTSTQYHSVVQSRVGTRVFEVGPAKDLGAARRFVECFDAGVQAQLPAPSQFVEVEPGSVVVRRSSAVESQARGESGRFGTRLDQHCFPIDRRDTPIDESLDTADLDVRVAHLTVSQSTQTFPAGGVDVFAHEVDKATQIVASVAHSECQTA</sequence>
<gene>
    <name evidence="1" type="ORF">MCOS_LOCUS4930</name>
</gene>
<name>A0A0R3UDD1_MESCO</name>
<dbReference type="AlphaFoldDB" id="A0A0R3UDD1"/>
<reference evidence="1 2" key="1">
    <citation type="submission" date="2018-10" db="EMBL/GenBank/DDBJ databases">
        <authorList>
            <consortium name="Pathogen Informatics"/>
        </authorList>
    </citation>
    <scope>NUCLEOTIDE SEQUENCE [LARGE SCALE GENOMIC DNA]</scope>
</reference>
<evidence type="ECO:0000313" key="2">
    <source>
        <dbReference type="Proteomes" id="UP000267029"/>
    </source>
</evidence>
<evidence type="ECO:0000313" key="1">
    <source>
        <dbReference type="EMBL" id="VDD78927.1"/>
    </source>
</evidence>
<keyword evidence="2" id="KW-1185">Reference proteome</keyword>
<proteinExistence type="predicted"/>
<feature type="non-terminal residue" evidence="1">
    <location>
        <position position="534"/>
    </location>
</feature>
<dbReference type="EMBL" id="UXSR01002754">
    <property type="protein sequence ID" value="VDD78927.1"/>
    <property type="molecule type" value="Genomic_DNA"/>
</dbReference>
<protein>
    <submittedName>
        <fullName evidence="1">Uncharacterized protein</fullName>
    </submittedName>
</protein>
<accession>A0A0R3UDD1</accession>
<dbReference type="Proteomes" id="UP000267029">
    <property type="component" value="Unassembled WGS sequence"/>
</dbReference>